<keyword evidence="4" id="KW-1185">Reference proteome</keyword>
<dbReference type="SUPFAM" id="SSF56003">
    <property type="entry name" value="Molybdenum cofactor-binding domain"/>
    <property type="match status" value="1"/>
</dbReference>
<dbReference type="Pfam" id="PF20256">
    <property type="entry name" value="MoCoBD_2"/>
    <property type="match status" value="1"/>
</dbReference>
<dbReference type="RefSeq" id="WP_190258722.1">
    <property type="nucleotide sequence ID" value="NZ_QFGA01000002.1"/>
</dbReference>
<evidence type="ECO:0000259" key="2">
    <source>
        <dbReference type="Pfam" id="PF20256"/>
    </source>
</evidence>
<dbReference type="AlphaFoldDB" id="A0A4Y7RBH1"/>
<protein>
    <submittedName>
        <fullName evidence="3">Nicotinate dehydrogenase medium molybdopterin subunit</fullName>
        <ecNumber evidence="3">1.17.1.5</ecNumber>
    </submittedName>
</protein>
<dbReference type="InterPro" id="IPR046867">
    <property type="entry name" value="AldOxase/xan_DH_MoCoBD2"/>
</dbReference>
<dbReference type="PANTHER" id="PTHR11908">
    <property type="entry name" value="XANTHINE DEHYDROGENASE"/>
    <property type="match status" value="1"/>
</dbReference>
<dbReference type="InterPro" id="IPR016208">
    <property type="entry name" value="Ald_Oxase/xanthine_DH-like"/>
</dbReference>
<reference evidence="3 4" key="1">
    <citation type="journal article" date="2018" name="Environ. Microbiol.">
        <title>Novel energy conservation strategies and behaviour of Pelotomaculum schinkii driving syntrophic propionate catabolism.</title>
        <authorList>
            <person name="Hidalgo-Ahumada C.A.P."/>
            <person name="Nobu M.K."/>
            <person name="Narihiro T."/>
            <person name="Tamaki H."/>
            <person name="Liu W.T."/>
            <person name="Kamagata Y."/>
            <person name="Stams A.J.M."/>
            <person name="Imachi H."/>
            <person name="Sousa D.Z."/>
        </authorList>
    </citation>
    <scope>NUCLEOTIDE SEQUENCE [LARGE SCALE GENOMIC DNA]</scope>
    <source>
        <strain evidence="3 4">HH</strain>
    </source>
</reference>
<evidence type="ECO:0000313" key="4">
    <source>
        <dbReference type="Proteomes" id="UP000298324"/>
    </source>
</evidence>
<name>A0A4Y7RBH1_9FIRM</name>
<dbReference type="GO" id="GO:0005506">
    <property type="term" value="F:iron ion binding"/>
    <property type="evidence" value="ECO:0007669"/>
    <property type="project" value="InterPro"/>
</dbReference>
<dbReference type="EC" id="1.17.1.5" evidence="3"/>
<evidence type="ECO:0000256" key="1">
    <source>
        <dbReference type="ARBA" id="ARBA00022505"/>
    </source>
</evidence>
<accession>A0A4Y7RBH1</accession>
<feature type="domain" description="Aldehyde oxidase/xanthine dehydrogenase second molybdopterin binding" evidence="2">
    <location>
        <begin position="2"/>
        <end position="267"/>
    </location>
</feature>
<dbReference type="Proteomes" id="UP000298324">
    <property type="component" value="Unassembled WGS sequence"/>
</dbReference>
<dbReference type="InterPro" id="IPR037165">
    <property type="entry name" value="AldOxase/xan_DH_Mopterin-bd_sf"/>
</dbReference>
<organism evidence="3 4">
    <name type="scientific">Pelotomaculum schinkii</name>
    <dbReference type="NCBI Taxonomy" id="78350"/>
    <lineage>
        <taxon>Bacteria</taxon>
        <taxon>Bacillati</taxon>
        <taxon>Bacillota</taxon>
        <taxon>Clostridia</taxon>
        <taxon>Eubacteriales</taxon>
        <taxon>Desulfotomaculaceae</taxon>
        <taxon>Pelotomaculum</taxon>
    </lineage>
</organism>
<sequence>MIKKGRGLASVFYPTGFNGGGDAETVSMRVKRDGCIDITNTISDLGQGLKMVTIQIAAETLGIGLENFTHDNTNTDTCSYSIGAAGSRSTYTVGNATIDAGKKLIELLKSYGAGMLHCDVSEVQYEKGKVFKESDPSQAVTLKDIGGDANPSGVPLIVAGGFRPPVAPYDPETGKGLPSRTVGWGATVADVEVDDETGIVKVENLYTCYDIGTVINRLSAQGQVDGGDIMGIGMALFEDLTPNYPESIDMQTSNYTDYIIPTFMDMPKHSEVQFHESYDPYGPYGAKGLGEMVNNTQPAAIVNAIYDAVGVLVESIPATPEKILRLLEEKGK</sequence>
<comment type="caution">
    <text evidence="3">The sequence shown here is derived from an EMBL/GenBank/DDBJ whole genome shotgun (WGS) entry which is preliminary data.</text>
</comment>
<gene>
    <name evidence="3" type="primary">ndhM</name>
    <name evidence="3" type="ORF">Psch_03151</name>
</gene>
<evidence type="ECO:0000313" key="3">
    <source>
        <dbReference type="EMBL" id="TEB06109.1"/>
    </source>
</evidence>
<dbReference type="EMBL" id="QFGA01000002">
    <property type="protein sequence ID" value="TEB06109.1"/>
    <property type="molecule type" value="Genomic_DNA"/>
</dbReference>
<dbReference type="GO" id="GO:0050138">
    <property type="term" value="F:nicotinate dehydrogenase activity"/>
    <property type="evidence" value="ECO:0007669"/>
    <property type="project" value="UniProtKB-EC"/>
</dbReference>
<keyword evidence="1" id="KW-0500">Molybdenum</keyword>
<dbReference type="Gene3D" id="3.30.365.10">
    <property type="entry name" value="Aldehyde oxidase/xanthine dehydrogenase, molybdopterin binding domain"/>
    <property type="match status" value="2"/>
</dbReference>
<keyword evidence="3" id="KW-0560">Oxidoreductase</keyword>
<dbReference type="PANTHER" id="PTHR11908:SF132">
    <property type="entry name" value="ALDEHYDE OXIDASE 1-RELATED"/>
    <property type="match status" value="1"/>
</dbReference>
<proteinExistence type="predicted"/>